<feature type="transmembrane region" description="Helical" evidence="1">
    <location>
        <begin position="76"/>
        <end position="94"/>
    </location>
</feature>
<keyword evidence="1" id="KW-0812">Transmembrane</keyword>
<dbReference type="Proteomes" id="UP000319865">
    <property type="component" value="Unassembled WGS sequence"/>
</dbReference>
<protein>
    <recommendedName>
        <fullName evidence="4">DUF3093 family protein</fullName>
    </recommendedName>
</protein>
<evidence type="ECO:0000313" key="3">
    <source>
        <dbReference type="Proteomes" id="UP000319865"/>
    </source>
</evidence>
<organism evidence="2 3">
    <name type="scientific">Blastococcus colisei</name>
    <dbReference type="NCBI Taxonomy" id="1564162"/>
    <lineage>
        <taxon>Bacteria</taxon>
        <taxon>Bacillati</taxon>
        <taxon>Actinomycetota</taxon>
        <taxon>Actinomycetes</taxon>
        <taxon>Geodermatophilales</taxon>
        <taxon>Geodermatophilaceae</taxon>
        <taxon>Blastococcus</taxon>
    </lineage>
</organism>
<evidence type="ECO:0000256" key="1">
    <source>
        <dbReference type="SAM" id="Phobius"/>
    </source>
</evidence>
<sequence length="182" mass="20107">MARERRLHVEQTRAFRFVVGWGPKRSATVVPSPLRYWQYRPAGPTAIGFVVLVVGLWLGAFAWVGGWPEVRGELPLALAAGITVLVLSTGRFTVSAHGMSFDVAATRPDPTRVLPLLLVREARVGRPPEGWPTPKRRGGWWPGRTRVAVRHLAEGEGDEQAFTLWVRDPEAFSAALGVPLDR</sequence>
<proteinExistence type="predicted"/>
<keyword evidence="1" id="KW-0472">Membrane</keyword>
<evidence type="ECO:0000313" key="2">
    <source>
        <dbReference type="EMBL" id="TQN43840.1"/>
    </source>
</evidence>
<reference evidence="2 3" key="1">
    <citation type="submission" date="2019-06" db="EMBL/GenBank/DDBJ databases">
        <title>Sequencing the genomes of 1000 actinobacteria strains.</title>
        <authorList>
            <person name="Klenk H.-P."/>
        </authorList>
    </citation>
    <scope>NUCLEOTIDE SEQUENCE [LARGE SCALE GENOMIC DNA]</scope>
    <source>
        <strain evidence="2 3">DSM 46837</strain>
    </source>
</reference>
<name>A0A543PID5_9ACTN</name>
<keyword evidence="3" id="KW-1185">Reference proteome</keyword>
<comment type="caution">
    <text evidence="2">The sequence shown here is derived from an EMBL/GenBank/DDBJ whole genome shotgun (WGS) entry which is preliminary data.</text>
</comment>
<accession>A0A543PID5</accession>
<evidence type="ECO:0008006" key="4">
    <source>
        <dbReference type="Google" id="ProtNLM"/>
    </source>
</evidence>
<keyword evidence="1" id="KW-1133">Transmembrane helix</keyword>
<feature type="transmembrane region" description="Helical" evidence="1">
    <location>
        <begin position="45"/>
        <end position="64"/>
    </location>
</feature>
<dbReference type="AlphaFoldDB" id="A0A543PID5"/>
<gene>
    <name evidence="2" type="ORF">FHU33_3308</name>
</gene>
<dbReference type="EMBL" id="VFQE01000001">
    <property type="protein sequence ID" value="TQN43840.1"/>
    <property type="molecule type" value="Genomic_DNA"/>
</dbReference>